<feature type="transmembrane region" description="Helical" evidence="2">
    <location>
        <begin position="158"/>
        <end position="182"/>
    </location>
</feature>
<feature type="transmembrane region" description="Helical" evidence="2">
    <location>
        <begin position="239"/>
        <end position="257"/>
    </location>
</feature>
<dbReference type="InterPro" id="IPR050222">
    <property type="entry name" value="MATE_MdtK"/>
</dbReference>
<feature type="transmembrane region" description="Helical" evidence="2">
    <location>
        <begin position="91"/>
        <end position="113"/>
    </location>
</feature>
<feature type="transmembrane region" description="Helical" evidence="2">
    <location>
        <begin position="382"/>
        <end position="404"/>
    </location>
</feature>
<dbReference type="STRING" id="1524460.IX84_27935"/>
<gene>
    <name evidence="3" type="ORF">IX84_27935</name>
</gene>
<feature type="transmembrane region" description="Helical" evidence="2">
    <location>
        <begin position="133"/>
        <end position="151"/>
    </location>
</feature>
<feature type="transmembrane region" description="Helical" evidence="2">
    <location>
        <begin position="44"/>
        <end position="64"/>
    </location>
</feature>
<dbReference type="GO" id="GO:0005886">
    <property type="term" value="C:plasma membrane"/>
    <property type="evidence" value="ECO:0007669"/>
    <property type="project" value="TreeGrafter"/>
</dbReference>
<feature type="transmembrane region" description="Helical" evidence="2">
    <location>
        <begin position="277"/>
        <end position="298"/>
    </location>
</feature>
<feature type="transmembrane region" description="Helical" evidence="2">
    <location>
        <begin position="416"/>
        <end position="435"/>
    </location>
</feature>
<protein>
    <recommendedName>
        <fullName evidence="5">Multidrug transporter MatE</fullName>
    </recommendedName>
</protein>
<proteinExistence type="predicted"/>
<dbReference type="Proteomes" id="UP000029736">
    <property type="component" value="Unassembled WGS sequence"/>
</dbReference>
<dbReference type="PANTHER" id="PTHR43298">
    <property type="entry name" value="MULTIDRUG RESISTANCE PROTEIN NORM-RELATED"/>
    <property type="match status" value="1"/>
</dbReference>
<evidence type="ECO:0000256" key="1">
    <source>
        <dbReference type="ARBA" id="ARBA00022448"/>
    </source>
</evidence>
<dbReference type="GO" id="GO:0042910">
    <property type="term" value="F:xenobiotic transmembrane transporter activity"/>
    <property type="evidence" value="ECO:0007669"/>
    <property type="project" value="InterPro"/>
</dbReference>
<reference evidence="3 4" key="1">
    <citation type="journal article" date="2014" name="Int. J. Syst. Evol. Microbiol.">
        <title>Phaeodactylibacter xiamenensis gen. nov., sp. nov., a member of the family Saprospiraceae isolated from the marine alga Phaeodactylum tricornutum.</title>
        <authorList>
            <person name="Chen Z.Jr."/>
            <person name="Lei X."/>
            <person name="Lai Q."/>
            <person name="Li Y."/>
            <person name="Zhang B."/>
            <person name="Zhang J."/>
            <person name="Zhang H."/>
            <person name="Yang L."/>
            <person name="Zheng W."/>
            <person name="Tian Y."/>
            <person name="Yu Z."/>
            <person name="Xu H.Jr."/>
            <person name="Zheng T."/>
        </authorList>
    </citation>
    <scope>NUCLEOTIDE SEQUENCE [LARGE SCALE GENOMIC DNA]</scope>
    <source>
        <strain evidence="3 4">KD52</strain>
    </source>
</reference>
<keyword evidence="2" id="KW-0812">Transmembrane</keyword>
<feature type="transmembrane region" description="Helical" evidence="2">
    <location>
        <begin position="319"/>
        <end position="336"/>
    </location>
</feature>
<dbReference type="RefSeq" id="WP_044228411.1">
    <property type="nucleotide sequence ID" value="NZ_JBKAGJ010000004.1"/>
</dbReference>
<comment type="caution">
    <text evidence="3">The sequence shown here is derived from an EMBL/GenBank/DDBJ whole genome shotgun (WGS) entry which is preliminary data.</text>
</comment>
<keyword evidence="1" id="KW-0813">Transport</keyword>
<evidence type="ECO:0000313" key="3">
    <source>
        <dbReference type="EMBL" id="KGE85337.1"/>
    </source>
</evidence>
<dbReference type="Pfam" id="PF01554">
    <property type="entry name" value="MatE"/>
    <property type="match status" value="2"/>
</dbReference>
<keyword evidence="4" id="KW-1185">Reference proteome</keyword>
<dbReference type="AlphaFoldDB" id="A0A098S2G6"/>
<dbReference type="CDD" id="cd13133">
    <property type="entry name" value="MATE_like_7"/>
    <property type="match status" value="1"/>
</dbReference>
<feature type="transmembrane region" description="Helical" evidence="2">
    <location>
        <begin position="188"/>
        <end position="213"/>
    </location>
</feature>
<keyword evidence="2" id="KW-0472">Membrane</keyword>
<sequence>MRLRTSYRQILSISAPIMLGSAAQNVVALSDSVFLYHLSEEDFASIGFVGVFYLVIAAIGYGFSRGGQIMIARRAGEEALEEVGRTFYSMVYFELALAVVMFFIMQYGCYYFFGLFVNSEVVFTKSLEYLDTRSWGVFFSYTGVAVIALYTGVARTTFIIVDTVILGIVNIALNYGLIFGHWGLPAMGIAGAGLASTIAEIVAFAVFMVYIFFDREAHRYRLFKLPNVDLELIRQQYKLALPIVAQSFVGLGSWFVFFGIVENLGERELAITNLVRMVYLILSIPTWGFASGVNTLVSNFIGQRKRQAVVPIIWKTAKICWLTTMIITLPVVLFPHELLYPLLGGADMSLITEAQPVFYVLAGILTAFSIGSVYFNGMAGTGATFFGLIIQTICAVVYLAYIYIVVNHTNLGLPWAWASEILYWIVMMGIVLWYMRSQRWHGLEV</sequence>
<dbReference type="EMBL" id="JPOS01000090">
    <property type="protein sequence ID" value="KGE85337.1"/>
    <property type="molecule type" value="Genomic_DNA"/>
</dbReference>
<evidence type="ECO:0008006" key="5">
    <source>
        <dbReference type="Google" id="ProtNLM"/>
    </source>
</evidence>
<evidence type="ECO:0000313" key="4">
    <source>
        <dbReference type="Proteomes" id="UP000029736"/>
    </source>
</evidence>
<dbReference type="GO" id="GO:0015297">
    <property type="term" value="F:antiporter activity"/>
    <property type="evidence" value="ECO:0007669"/>
    <property type="project" value="InterPro"/>
</dbReference>
<keyword evidence="2" id="KW-1133">Transmembrane helix</keyword>
<name>A0A098S2G6_9BACT</name>
<accession>A0A098S2G6</accession>
<dbReference type="PANTHER" id="PTHR43298:SF2">
    <property type="entry name" value="FMN_FAD EXPORTER YEEO-RELATED"/>
    <property type="match status" value="1"/>
</dbReference>
<organism evidence="3 4">
    <name type="scientific">Phaeodactylibacter xiamenensis</name>
    <dbReference type="NCBI Taxonomy" id="1524460"/>
    <lineage>
        <taxon>Bacteria</taxon>
        <taxon>Pseudomonadati</taxon>
        <taxon>Bacteroidota</taxon>
        <taxon>Saprospiria</taxon>
        <taxon>Saprospirales</taxon>
        <taxon>Haliscomenobacteraceae</taxon>
        <taxon>Phaeodactylibacter</taxon>
    </lineage>
</organism>
<dbReference type="InterPro" id="IPR002528">
    <property type="entry name" value="MATE_fam"/>
</dbReference>
<evidence type="ECO:0000256" key="2">
    <source>
        <dbReference type="SAM" id="Phobius"/>
    </source>
</evidence>
<feature type="transmembrane region" description="Helical" evidence="2">
    <location>
        <begin position="356"/>
        <end position="375"/>
    </location>
</feature>